<sequence>MIDEQQLEAAIDEHFHHAGDKLFRMECLPRYMASEGEESDFQRYLAGADGPDMERKEQWLAILRGEEARGLISYRVRAFSNAMTEYERYEADWCYVHNAAAGEDISVLRDGEHDTPATFIREDFWLVNDALLIPMQYDEHGRFLSADIVTDPDTIAPYLQARDDAHAAAEPFRAWWDRHPELHQRKRAA</sequence>
<comment type="caution">
    <text evidence="2">The sequence shown here is derived from an EMBL/GenBank/DDBJ whole genome shotgun (WGS) entry which is preliminary data.</text>
</comment>
<gene>
    <name evidence="2" type="ORF">GCM10009613_25910</name>
</gene>
<evidence type="ECO:0000259" key="1">
    <source>
        <dbReference type="Pfam" id="PF21806"/>
    </source>
</evidence>
<dbReference type="RefSeq" id="WP_344021910.1">
    <property type="nucleotide sequence ID" value="NZ_BAAAJK010000008.1"/>
</dbReference>
<accession>A0ABP4IG89</accession>
<evidence type="ECO:0000313" key="3">
    <source>
        <dbReference type="Proteomes" id="UP001501414"/>
    </source>
</evidence>
<dbReference type="Proteomes" id="UP001501414">
    <property type="component" value="Unassembled WGS sequence"/>
</dbReference>
<dbReference type="Pfam" id="PF21806">
    <property type="entry name" value="DUF6879"/>
    <property type="match status" value="1"/>
</dbReference>
<name>A0ABP4IG89_9PSEU</name>
<protein>
    <recommendedName>
        <fullName evidence="1">DUF6879 domain-containing protein</fullName>
    </recommendedName>
</protein>
<dbReference type="EMBL" id="BAAAJK010000008">
    <property type="protein sequence ID" value="GAA1388493.1"/>
    <property type="molecule type" value="Genomic_DNA"/>
</dbReference>
<feature type="domain" description="DUF6879" evidence="1">
    <location>
        <begin position="10"/>
        <end position="176"/>
    </location>
</feature>
<evidence type="ECO:0000313" key="2">
    <source>
        <dbReference type="EMBL" id="GAA1388493.1"/>
    </source>
</evidence>
<dbReference type="InterPro" id="IPR049244">
    <property type="entry name" value="DUF6879"/>
</dbReference>
<reference evidence="3" key="1">
    <citation type="journal article" date="2019" name="Int. J. Syst. Evol. Microbiol.">
        <title>The Global Catalogue of Microorganisms (GCM) 10K type strain sequencing project: providing services to taxonomists for standard genome sequencing and annotation.</title>
        <authorList>
            <consortium name="The Broad Institute Genomics Platform"/>
            <consortium name="The Broad Institute Genome Sequencing Center for Infectious Disease"/>
            <person name="Wu L."/>
            <person name="Ma J."/>
        </authorList>
    </citation>
    <scope>NUCLEOTIDE SEQUENCE [LARGE SCALE GENOMIC DNA]</scope>
    <source>
        <strain evidence="3">JCM 11896</strain>
    </source>
</reference>
<organism evidence="2 3">
    <name type="scientific">Pseudonocardia kongjuensis</name>
    <dbReference type="NCBI Taxonomy" id="102227"/>
    <lineage>
        <taxon>Bacteria</taxon>
        <taxon>Bacillati</taxon>
        <taxon>Actinomycetota</taxon>
        <taxon>Actinomycetes</taxon>
        <taxon>Pseudonocardiales</taxon>
        <taxon>Pseudonocardiaceae</taxon>
        <taxon>Pseudonocardia</taxon>
    </lineage>
</organism>
<keyword evidence="3" id="KW-1185">Reference proteome</keyword>
<proteinExistence type="predicted"/>